<accession>A0ACB9ZX11</accession>
<evidence type="ECO:0000313" key="1">
    <source>
        <dbReference type="EMBL" id="KAI5650935.1"/>
    </source>
</evidence>
<sequence>MCPTGTGAPTRETSTKSVDLRSAFDVLDVDRDGKISLEDLRTFYGEYYYSQKTINSSSSEEEDDVIGSMIFLADSNKDGFVEYDEFEKVILENSRKNIYKNGRKSGNYGYGLMEDAFRAMDKDGDGKVGHEDLKSYLTLAGFDAITDEDVKAMIRLAGGDQQNGGVTYQDLLRILSVNS</sequence>
<name>A0ACB9ZX11_CATRO</name>
<dbReference type="Proteomes" id="UP001060085">
    <property type="component" value="Linkage Group LG08"/>
</dbReference>
<proteinExistence type="predicted"/>
<dbReference type="EMBL" id="CM044708">
    <property type="protein sequence ID" value="KAI5650935.1"/>
    <property type="molecule type" value="Genomic_DNA"/>
</dbReference>
<keyword evidence="2" id="KW-1185">Reference proteome</keyword>
<evidence type="ECO:0000313" key="2">
    <source>
        <dbReference type="Proteomes" id="UP001060085"/>
    </source>
</evidence>
<gene>
    <name evidence="1" type="ORF">M9H77_36940</name>
</gene>
<comment type="caution">
    <text evidence="1">The sequence shown here is derived from an EMBL/GenBank/DDBJ whole genome shotgun (WGS) entry which is preliminary data.</text>
</comment>
<reference evidence="2" key="1">
    <citation type="journal article" date="2023" name="Nat. Plants">
        <title>Single-cell RNA sequencing provides a high-resolution roadmap for understanding the multicellular compartmentation of specialized metabolism.</title>
        <authorList>
            <person name="Sun S."/>
            <person name="Shen X."/>
            <person name="Li Y."/>
            <person name="Li Y."/>
            <person name="Wang S."/>
            <person name="Li R."/>
            <person name="Zhang H."/>
            <person name="Shen G."/>
            <person name="Guo B."/>
            <person name="Wei J."/>
            <person name="Xu J."/>
            <person name="St-Pierre B."/>
            <person name="Chen S."/>
            <person name="Sun C."/>
        </authorList>
    </citation>
    <scope>NUCLEOTIDE SEQUENCE [LARGE SCALE GENOMIC DNA]</scope>
</reference>
<organism evidence="1 2">
    <name type="scientific">Catharanthus roseus</name>
    <name type="common">Madagascar periwinkle</name>
    <name type="synonym">Vinca rosea</name>
    <dbReference type="NCBI Taxonomy" id="4058"/>
    <lineage>
        <taxon>Eukaryota</taxon>
        <taxon>Viridiplantae</taxon>
        <taxon>Streptophyta</taxon>
        <taxon>Embryophyta</taxon>
        <taxon>Tracheophyta</taxon>
        <taxon>Spermatophyta</taxon>
        <taxon>Magnoliopsida</taxon>
        <taxon>eudicotyledons</taxon>
        <taxon>Gunneridae</taxon>
        <taxon>Pentapetalae</taxon>
        <taxon>asterids</taxon>
        <taxon>lamiids</taxon>
        <taxon>Gentianales</taxon>
        <taxon>Apocynaceae</taxon>
        <taxon>Rauvolfioideae</taxon>
        <taxon>Vinceae</taxon>
        <taxon>Catharanthinae</taxon>
        <taxon>Catharanthus</taxon>
    </lineage>
</organism>
<protein>
    <submittedName>
        <fullName evidence="1">Uncharacterized protein</fullName>
    </submittedName>
</protein>